<reference evidence="3 4" key="1">
    <citation type="submission" date="2020-02" db="EMBL/GenBank/DDBJ databases">
        <title>A chromosome-scale genome assembly of the black bullhead catfish (Ameiurus melas).</title>
        <authorList>
            <person name="Wen M."/>
            <person name="Zham M."/>
            <person name="Cabau C."/>
            <person name="Klopp C."/>
            <person name="Donnadieu C."/>
            <person name="Roques C."/>
            <person name="Bouchez O."/>
            <person name="Lampietro C."/>
            <person name="Jouanno E."/>
            <person name="Herpin A."/>
            <person name="Louis A."/>
            <person name="Berthelot C."/>
            <person name="Parey E."/>
            <person name="Roest-Crollius H."/>
            <person name="Braasch I."/>
            <person name="Postlethwait J."/>
            <person name="Robinson-Rechavi M."/>
            <person name="Echchiki A."/>
            <person name="Begum T."/>
            <person name="Montfort J."/>
            <person name="Schartl M."/>
            <person name="Bobe J."/>
            <person name="Guiguen Y."/>
        </authorList>
    </citation>
    <scope>NUCLEOTIDE SEQUENCE [LARGE SCALE GENOMIC DNA]</scope>
    <source>
        <strain evidence="3">M_S1</strain>
        <tissue evidence="3">Blood</tissue>
    </source>
</reference>
<accession>A0A7J6B936</accession>
<dbReference type="PANTHER" id="PTHR31199">
    <property type="entry name" value="ARPIN"/>
    <property type="match status" value="1"/>
</dbReference>
<comment type="similarity">
    <text evidence="1">Belongs to the Arpin family.</text>
</comment>
<evidence type="ECO:0000256" key="2">
    <source>
        <dbReference type="ARBA" id="ARBA00019314"/>
    </source>
</evidence>
<dbReference type="AlphaFoldDB" id="A0A7J6B936"/>
<proteinExistence type="inferred from homology"/>
<evidence type="ECO:0000313" key="4">
    <source>
        <dbReference type="Proteomes" id="UP000593565"/>
    </source>
</evidence>
<organism evidence="3 4">
    <name type="scientific">Ameiurus melas</name>
    <name type="common">Black bullhead</name>
    <name type="synonym">Silurus melas</name>
    <dbReference type="NCBI Taxonomy" id="219545"/>
    <lineage>
        <taxon>Eukaryota</taxon>
        <taxon>Metazoa</taxon>
        <taxon>Chordata</taxon>
        <taxon>Craniata</taxon>
        <taxon>Vertebrata</taxon>
        <taxon>Euteleostomi</taxon>
        <taxon>Actinopterygii</taxon>
        <taxon>Neopterygii</taxon>
        <taxon>Teleostei</taxon>
        <taxon>Ostariophysi</taxon>
        <taxon>Siluriformes</taxon>
        <taxon>Ictaluridae</taxon>
        <taxon>Ameiurus</taxon>
    </lineage>
</organism>
<dbReference type="Proteomes" id="UP000593565">
    <property type="component" value="Unassembled WGS sequence"/>
</dbReference>
<dbReference type="OrthoDB" id="5953051at2759"/>
<dbReference type="EMBL" id="JAAGNN010000003">
    <property type="protein sequence ID" value="KAF4091550.1"/>
    <property type="molecule type" value="Genomic_DNA"/>
</dbReference>
<dbReference type="GO" id="GO:0051126">
    <property type="term" value="P:negative regulation of actin nucleation"/>
    <property type="evidence" value="ECO:0007669"/>
    <property type="project" value="InterPro"/>
</dbReference>
<dbReference type="Pfam" id="PF10574">
    <property type="entry name" value="UPF0552"/>
    <property type="match status" value="1"/>
</dbReference>
<comment type="caution">
    <text evidence="3">The sequence shown here is derived from an EMBL/GenBank/DDBJ whole genome shotgun (WGS) entry which is preliminary data.</text>
</comment>
<sequence>MSRIYDNTALQNKPVHNEKLSSSWEPSVYQSGPGVILEGTFVDVSRHALTDINNKKVRYNVLYVKPSQIHCRKYDSKGNEIEPNFSESRKVNTGYLMSSYKLEAKGESDRLTEEQLKGLVNKKELLSITQKHCPNQAFAFWILEAELEKTELEIGQDIRLKTKGDGPFIFSFAKLDAGTVTKCNFAGDGAAGESWTDKIMVNKGDAASEVKPAALGDGAEEDEWDD</sequence>
<evidence type="ECO:0000256" key="1">
    <source>
        <dbReference type="ARBA" id="ARBA00008453"/>
    </source>
</evidence>
<keyword evidence="4" id="KW-1185">Reference proteome</keyword>
<gene>
    <name evidence="3" type="ORF">AMELA_G00038180</name>
</gene>
<protein>
    <recommendedName>
        <fullName evidence="2">Arpin</fullName>
    </recommendedName>
</protein>
<dbReference type="PANTHER" id="PTHR31199:SF1">
    <property type="entry name" value="ARPIN"/>
    <property type="match status" value="1"/>
</dbReference>
<name>A0A7J6B936_AMEME</name>
<dbReference type="InterPro" id="IPR018889">
    <property type="entry name" value="Arpin"/>
</dbReference>
<evidence type="ECO:0000313" key="3">
    <source>
        <dbReference type="EMBL" id="KAF4091550.1"/>
    </source>
</evidence>